<feature type="transmembrane region" description="Helical" evidence="5">
    <location>
        <begin position="330"/>
        <end position="350"/>
    </location>
</feature>
<feature type="domain" description="ABC-2 type transporter transmembrane" evidence="6">
    <location>
        <begin position="47"/>
        <end position="345"/>
    </location>
</feature>
<feature type="transmembrane region" description="Helical" evidence="5">
    <location>
        <begin position="282"/>
        <end position="300"/>
    </location>
</feature>
<keyword evidence="3 5" id="KW-1133">Transmembrane helix</keyword>
<dbReference type="Proteomes" id="UP000321805">
    <property type="component" value="Chromosome"/>
</dbReference>
<dbReference type="RefSeq" id="WP_146916714.1">
    <property type="nucleotide sequence ID" value="NZ_CP042430.1"/>
</dbReference>
<evidence type="ECO:0000313" key="7">
    <source>
        <dbReference type="EMBL" id="QEC46929.1"/>
    </source>
</evidence>
<evidence type="ECO:0000256" key="1">
    <source>
        <dbReference type="ARBA" id="ARBA00004141"/>
    </source>
</evidence>
<evidence type="ECO:0000256" key="4">
    <source>
        <dbReference type="ARBA" id="ARBA00023136"/>
    </source>
</evidence>
<dbReference type="EMBL" id="CP042430">
    <property type="protein sequence ID" value="QEC46929.1"/>
    <property type="molecule type" value="Genomic_DNA"/>
</dbReference>
<feature type="transmembrane region" description="Helical" evidence="5">
    <location>
        <begin position="247"/>
        <end position="270"/>
    </location>
</feature>
<dbReference type="GO" id="GO:0016020">
    <property type="term" value="C:membrane"/>
    <property type="evidence" value="ECO:0007669"/>
    <property type="project" value="UniProtKB-SubCell"/>
</dbReference>
<evidence type="ECO:0000256" key="3">
    <source>
        <dbReference type="ARBA" id="ARBA00022989"/>
    </source>
</evidence>
<gene>
    <name evidence="7" type="ORF">FSW04_04540</name>
</gene>
<evidence type="ECO:0000259" key="6">
    <source>
        <dbReference type="Pfam" id="PF12698"/>
    </source>
</evidence>
<organism evidence="7 8">
    <name type="scientific">Baekduia soli</name>
    <dbReference type="NCBI Taxonomy" id="496014"/>
    <lineage>
        <taxon>Bacteria</taxon>
        <taxon>Bacillati</taxon>
        <taxon>Actinomycetota</taxon>
        <taxon>Thermoleophilia</taxon>
        <taxon>Solirubrobacterales</taxon>
        <taxon>Baekduiaceae</taxon>
        <taxon>Baekduia</taxon>
    </lineage>
</organism>
<dbReference type="Pfam" id="PF12698">
    <property type="entry name" value="ABC2_membrane_3"/>
    <property type="match status" value="1"/>
</dbReference>
<proteinExistence type="predicted"/>
<comment type="subcellular location">
    <subcellularLocation>
        <location evidence="1">Membrane</location>
        <topology evidence="1">Multi-pass membrane protein</topology>
    </subcellularLocation>
</comment>
<dbReference type="InterPro" id="IPR013525">
    <property type="entry name" value="ABC2_TM"/>
</dbReference>
<name>A0A5B8U1M1_9ACTN</name>
<feature type="transmembrane region" description="Helical" evidence="5">
    <location>
        <begin position="208"/>
        <end position="235"/>
    </location>
</feature>
<sequence>MSAWRVVALVAGREIRERLRSRAFLVATLVLLLLVGGSTALDRSLSGRTTYRVAVTGRMPAGLEAALARTADPLHARVRLRVVASEAAGRRTLTAGDADALLVLDDDRLVFRANVDTELAALTDTAVRALRRHLPPAPELTVATLEPPDAGSSDAATIVAIVGALLLLTSLAVYGQWVVNGVLEEKSNRVAELLLSAVQPRHLLAGKVIGIGVLGLLQLGVVAGLAATLLAAGAFDAPATLGGSVALVVPWFALGFALYAVAFAAAGALASRQQNADTAAQPVTLVLVAAYFAGYVAVSADAEGTLAQVLTVFPLSAPLVLPARSALGDVPLWQHALAVILVLASISGLVRFAGRVYAHGLLHAGSGLGARTVWRLGRRT</sequence>
<feature type="transmembrane region" description="Helical" evidence="5">
    <location>
        <begin position="155"/>
        <end position="179"/>
    </location>
</feature>
<dbReference type="OrthoDB" id="3268959at2"/>
<keyword evidence="4 5" id="KW-0472">Membrane</keyword>
<dbReference type="AlphaFoldDB" id="A0A5B8U1M1"/>
<dbReference type="GO" id="GO:0140359">
    <property type="term" value="F:ABC-type transporter activity"/>
    <property type="evidence" value="ECO:0007669"/>
    <property type="project" value="InterPro"/>
</dbReference>
<accession>A0A5B8U1M1</accession>
<evidence type="ECO:0000313" key="8">
    <source>
        <dbReference type="Proteomes" id="UP000321805"/>
    </source>
</evidence>
<protein>
    <submittedName>
        <fullName evidence="7">ABC transporter permease</fullName>
    </submittedName>
</protein>
<evidence type="ECO:0000256" key="5">
    <source>
        <dbReference type="SAM" id="Phobius"/>
    </source>
</evidence>
<evidence type="ECO:0000256" key="2">
    <source>
        <dbReference type="ARBA" id="ARBA00022692"/>
    </source>
</evidence>
<keyword evidence="2 5" id="KW-0812">Transmembrane</keyword>
<reference evidence="7 8" key="1">
    <citation type="journal article" date="2018" name="J. Microbiol.">
        <title>Baekduia soli gen. nov., sp. nov., a novel bacterium isolated from the soil of Baekdu Mountain and proposal of a novel family name, Baekduiaceae fam. nov.</title>
        <authorList>
            <person name="An D.S."/>
            <person name="Siddiqi M.Z."/>
            <person name="Kim K.H."/>
            <person name="Yu H.S."/>
            <person name="Im W.T."/>
        </authorList>
    </citation>
    <scope>NUCLEOTIDE SEQUENCE [LARGE SCALE GENOMIC DNA]</scope>
    <source>
        <strain evidence="7 8">BR7-21</strain>
    </source>
</reference>
<keyword evidence="8" id="KW-1185">Reference proteome</keyword>
<dbReference type="KEGG" id="bsol:FSW04_04540"/>